<name>A0A414AX45_9FIRM</name>
<dbReference type="InterPro" id="IPR042195">
    <property type="entry name" value="ArgJ_beta_C"/>
</dbReference>
<protein>
    <recommendedName>
        <fullName evidence="13">Arginine biosynthesis bifunctional protein ArgJ</fullName>
    </recommendedName>
    <domain>
        <recommendedName>
            <fullName evidence="13">Glutamate N-acetyltransferase</fullName>
            <ecNumber evidence="13">2.3.1.35</ecNumber>
        </recommendedName>
        <alternativeName>
            <fullName evidence="13">Ornithine acetyltransferase</fullName>
            <shortName evidence="13">OATase</shortName>
        </alternativeName>
        <alternativeName>
            <fullName evidence="13">Ornithine transacetylase</fullName>
        </alternativeName>
    </domain>
    <domain>
        <recommendedName>
            <fullName evidence="13">Amino-acid acetyltransferase</fullName>
            <ecNumber evidence="13">2.3.1.1</ecNumber>
        </recommendedName>
        <alternativeName>
            <fullName evidence="13">N-acetylglutamate synthase</fullName>
            <shortName evidence="13">AGSase</shortName>
        </alternativeName>
    </domain>
    <component>
        <recommendedName>
            <fullName evidence="13">Arginine biosynthesis bifunctional protein ArgJ alpha chain</fullName>
        </recommendedName>
    </component>
    <component>
        <recommendedName>
            <fullName evidence="13">Arginine biosynthesis bifunctional protein ArgJ beta chain</fullName>
        </recommendedName>
    </component>
</protein>
<dbReference type="FunFam" id="3.60.70.12:FF:000001">
    <property type="entry name" value="Arginine biosynthesis bifunctional protein ArgJ, chloroplastic"/>
    <property type="match status" value="1"/>
</dbReference>
<comment type="caution">
    <text evidence="14">The sequence shown here is derived from an EMBL/GenBank/DDBJ whole genome shotgun (WGS) entry which is preliminary data.</text>
</comment>
<keyword evidence="13" id="KW-0963">Cytoplasm</keyword>
<evidence type="ECO:0000256" key="8">
    <source>
        <dbReference type="ARBA" id="ARBA00023268"/>
    </source>
</evidence>
<keyword evidence="4 13" id="KW-0055">Arginine biosynthesis</keyword>
<dbReference type="FunFam" id="3.10.20.340:FF:000001">
    <property type="entry name" value="Arginine biosynthesis bifunctional protein ArgJ, chloroplastic"/>
    <property type="match status" value="1"/>
</dbReference>
<reference evidence="14 15" key="1">
    <citation type="submission" date="2018-08" db="EMBL/GenBank/DDBJ databases">
        <title>A genome reference for cultivated species of the human gut microbiota.</title>
        <authorList>
            <person name="Zou Y."/>
            <person name="Xue W."/>
            <person name="Luo G."/>
        </authorList>
    </citation>
    <scope>NUCLEOTIDE SEQUENCE [LARGE SCALE GENOMIC DNA]</scope>
    <source>
        <strain evidence="14 15">AM35-14</strain>
    </source>
</reference>
<keyword evidence="8 13" id="KW-0511">Multifunctional enzyme</keyword>
<evidence type="ECO:0000256" key="4">
    <source>
        <dbReference type="ARBA" id="ARBA00022571"/>
    </source>
</evidence>
<dbReference type="PANTHER" id="PTHR23100:SF0">
    <property type="entry name" value="ARGININE BIOSYNTHESIS BIFUNCTIONAL PROTEIN ARGJ, MITOCHONDRIAL"/>
    <property type="match status" value="1"/>
</dbReference>
<keyword evidence="7 13" id="KW-0068">Autocatalytic cleavage</keyword>
<dbReference type="Gene3D" id="3.10.20.340">
    <property type="entry name" value="ArgJ beta chain, C-terminal domain"/>
    <property type="match status" value="1"/>
</dbReference>
<evidence type="ECO:0000313" key="15">
    <source>
        <dbReference type="Proteomes" id="UP000283975"/>
    </source>
</evidence>
<comment type="pathway">
    <text evidence="13">Amino-acid biosynthesis; L-arginine biosynthesis; N(2)-acetyl-L-ornithine from L-glutamate: step 1/4.</text>
</comment>
<dbReference type="GO" id="GO:0004042">
    <property type="term" value="F:L-glutamate N-acetyltransferase activity"/>
    <property type="evidence" value="ECO:0007669"/>
    <property type="project" value="UniProtKB-UniRule"/>
</dbReference>
<dbReference type="CDD" id="cd02152">
    <property type="entry name" value="OAT"/>
    <property type="match status" value="1"/>
</dbReference>
<dbReference type="EC" id="2.3.1.35" evidence="13"/>
<dbReference type="Gene3D" id="3.60.70.12">
    <property type="entry name" value="L-amino peptidase D-ALA esterase/amidase"/>
    <property type="match status" value="1"/>
</dbReference>
<proteinExistence type="inferred from homology"/>
<evidence type="ECO:0000256" key="5">
    <source>
        <dbReference type="ARBA" id="ARBA00022605"/>
    </source>
</evidence>
<evidence type="ECO:0000256" key="2">
    <source>
        <dbReference type="ARBA" id="ARBA00006774"/>
    </source>
</evidence>
<evidence type="ECO:0000256" key="9">
    <source>
        <dbReference type="ARBA" id="ARBA00023315"/>
    </source>
</evidence>
<dbReference type="PANTHER" id="PTHR23100">
    <property type="entry name" value="ARGININE BIOSYNTHESIS BIFUNCTIONAL PROTEIN ARGJ"/>
    <property type="match status" value="1"/>
</dbReference>
<dbReference type="InterPro" id="IPR016117">
    <property type="entry name" value="ArgJ-like_dom_sf"/>
</dbReference>
<feature type="chain" id="PRO_5023264210" description="Arginine biosynthesis bifunctional protein ArgJ alpha chain" evidence="13">
    <location>
        <begin position="1"/>
        <end position="196"/>
    </location>
</feature>
<feature type="binding site" evidence="13">
    <location>
        <position position="409"/>
    </location>
    <ligand>
        <name>substrate</name>
    </ligand>
</feature>
<feature type="binding site" evidence="13">
    <location>
        <position position="197"/>
    </location>
    <ligand>
        <name>substrate</name>
    </ligand>
</feature>
<comment type="similarity">
    <text evidence="2 13">Belongs to the ArgJ family.</text>
</comment>
<accession>A0A414AX45</accession>
<sequence>MDETGMGIKIITGGVTAARGFKAASTAAGIKYKDRQDMAMIYSQEPCRSAGTFTTNIVKAAPVKWDKNQVTSGAPARAVVINAGIANACTGEEGMGYCGQTAEAAALALGISAESVLVASTGVIGMQLPMDRITAGVKAMAPLLDGSLESGTGASRAIMTTDTKNKEVAVRFELGGTTVTMGGMCKGSGMIHPNMCTMLSFVTTDAAISKEMLQEALSQDIQDTYNMISVDGDTSTNDTVLLLANGLAGNKEITEKNEDYHTFCRALKIVNETLAKKMAGDGEGCTALFEVKVVGAETKEQAKILAKSVICSSLTKAAIFGHDANWGRILCAMGYSGAQFDPEKVDLYFESAAGKMQIIKDGVAVDYSEEQATRILSEPEVTAVADIKMGDAKAAAWGCDLTFDYVKINADYRS</sequence>
<dbReference type="FunFam" id="3.30.2330.10:FF:000001">
    <property type="entry name" value="Arginine biosynthesis bifunctional protein ArgJ, mitochondrial"/>
    <property type="match status" value="1"/>
</dbReference>
<dbReference type="AlphaFoldDB" id="A0A414AX45"/>
<feature type="site" description="Involved in the stabilization of negative charge on the oxyanion by the formation of the oxyanion hole" evidence="13">
    <location>
        <position position="121"/>
    </location>
</feature>
<feature type="binding site" evidence="13">
    <location>
        <position position="414"/>
    </location>
    <ligand>
        <name>substrate</name>
    </ligand>
</feature>
<comment type="pathway">
    <text evidence="13">Amino-acid biosynthesis; L-arginine biosynthesis; L-ornithine and N-acetyl-L-glutamate from L-glutamate and N(2)-acetyl-L-ornithine (cyclic): step 1/1.</text>
</comment>
<feature type="binding site" evidence="13">
    <location>
        <position position="160"/>
    </location>
    <ligand>
        <name>substrate</name>
    </ligand>
</feature>
<comment type="subunit">
    <text evidence="3 13">Heterotetramer of two alpha and two beta chains.</text>
</comment>
<dbReference type="NCBIfam" id="NF003802">
    <property type="entry name" value="PRK05388.1"/>
    <property type="match status" value="1"/>
</dbReference>
<dbReference type="SUPFAM" id="SSF56266">
    <property type="entry name" value="DmpA/ArgJ-like"/>
    <property type="match status" value="1"/>
</dbReference>
<dbReference type="InterPro" id="IPR002813">
    <property type="entry name" value="Arg_biosynth_ArgJ"/>
</dbReference>
<evidence type="ECO:0000256" key="10">
    <source>
        <dbReference type="ARBA" id="ARBA00048372"/>
    </source>
</evidence>
<dbReference type="HAMAP" id="MF_01106">
    <property type="entry name" value="ArgJ"/>
    <property type="match status" value="1"/>
</dbReference>
<evidence type="ECO:0000313" key="14">
    <source>
        <dbReference type="EMBL" id="RHC56542.1"/>
    </source>
</evidence>
<evidence type="ECO:0000256" key="3">
    <source>
        <dbReference type="ARBA" id="ARBA00011475"/>
    </source>
</evidence>
<dbReference type="EMBL" id="QSHZ01000008">
    <property type="protein sequence ID" value="RHC56542.1"/>
    <property type="molecule type" value="Genomic_DNA"/>
</dbReference>
<feature type="active site" description="Nucleophile" evidence="13">
    <location>
        <position position="197"/>
    </location>
</feature>
<evidence type="ECO:0000256" key="6">
    <source>
        <dbReference type="ARBA" id="ARBA00022679"/>
    </source>
</evidence>
<dbReference type="GO" id="GO:0006592">
    <property type="term" value="P:ornithine biosynthetic process"/>
    <property type="evidence" value="ECO:0007669"/>
    <property type="project" value="TreeGrafter"/>
</dbReference>
<dbReference type="Gene3D" id="3.30.2330.10">
    <property type="entry name" value="arginine biosynthesis bifunctional protein suprefamily"/>
    <property type="match status" value="1"/>
</dbReference>
<evidence type="ECO:0000256" key="13">
    <source>
        <dbReference type="HAMAP-Rule" id="MF_01106"/>
    </source>
</evidence>
<dbReference type="GO" id="GO:0006526">
    <property type="term" value="P:L-arginine biosynthetic process"/>
    <property type="evidence" value="ECO:0007669"/>
    <property type="project" value="UniProtKB-UniRule"/>
</dbReference>
<dbReference type="Proteomes" id="UP000283975">
    <property type="component" value="Unassembled WGS sequence"/>
</dbReference>
<dbReference type="NCBIfam" id="TIGR00120">
    <property type="entry name" value="ArgJ"/>
    <property type="match status" value="1"/>
</dbReference>
<feature type="binding site" evidence="13">
    <location>
        <position position="186"/>
    </location>
    <ligand>
        <name>substrate</name>
    </ligand>
</feature>
<dbReference type="GO" id="GO:0004358">
    <property type="term" value="F:L-glutamate N-acetyltransferase activity, acting on acetyl-L-ornithine as donor"/>
    <property type="evidence" value="ECO:0007669"/>
    <property type="project" value="UniProtKB-UniRule"/>
</dbReference>
<keyword evidence="5 13" id="KW-0028">Amino-acid biosynthesis</keyword>
<keyword evidence="6 13" id="KW-0808">Transferase</keyword>
<comment type="catalytic activity">
    <reaction evidence="10 13">
        <text>L-glutamate + acetyl-CoA = N-acetyl-L-glutamate + CoA + H(+)</text>
        <dbReference type="Rhea" id="RHEA:24292"/>
        <dbReference type="ChEBI" id="CHEBI:15378"/>
        <dbReference type="ChEBI" id="CHEBI:29985"/>
        <dbReference type="ChEBI" id="CHEBI:44337"/>
        <dbReference type="ChEBI" id="CHEBI:57287"/>
        <dbReference type="ChEBI" id="CHEBI:57288"/>
        <dbReference type="EC" id="2.3.1.1"/>
    </reaction>
</comment>
<dbReference type="EC" id="2.3.1.1" evidence="13"/>
<dbReference type="Pfam" id="PF01960">
    <property type="entry name" value="ArgJ"/>
    <property type="match status" value="1"/>
</dbReference>
<evidence type="ECO:0000256" key="12">
    <source>
        <dbReference type="ARBA" id="ARBA00054976"/>
    </source>
</evidence>
<gene>
    <name evidence="13" type="primary">argJ</name>
    <name evidence="14" type="ORF">DW839_09475</name>
</gene>
<comment type="subcellular location">
    <subcellularLocation>
        <location evidence="1 13">Cytoplasm</location>
    </subcellularLocation>
</comment>
<comment type="function">
    <text evidence="12 13">Catalyzes two activities which are involved in the cyclic version of arginine biosynthesis: the synthesis of N-acetylglutamate from glutamate and acetyl-CoA as the acetyl donor, and of ornithine by transacetylation between N(2)-acetylornithine and glutamate.</text>
</comment>
<feature type="chain" id="PRO_5023264211" description="Arginine biosynthesis bifunctional protein ArgJ beta chain" evidence="13">
    <location>
        <begin position="197"/>
        <end position="414"/>
    </location>
</feature>
<dbReference type="UniPathway" id="UPA00068">
    <property type="reaction ID" value="UER00106"/>
</dbReference>
<dbReference type="GO" id="GO:0005737">
    <property type="term" value="C:cytoplasm"/>
    <property type="evidence" value="ECO:0007669"/>
    <property type="project" value="UniProtKB-SubCell"/>
</dbReference>
<evidence type="ECO:0000256" key="11">
    <source>
        <dbReference type="ARBA" id="ARBA00049439"/>
    </source>
</evidence>
<evidence type="ECO:0000256" key="7">
    <source>
        <dbReference type="ARBA" id="ARBA00022813"/>
    </source>
</evidence>
<comment type="caution">
    <text evidence="13">Lacks conserved residue(s) required for the propagation of feature annotation.</text>
</comment>
<feature type="site" description="Involved in the stabilization of negative charge on the oxyanion by the formation of the oxyanion hole" evidence="13">
    <location>
        <position position="122"/>
    </location>
</feature>
<organism evidence="14 15">
    <name type="scientific">Enterocloster bolteae</name>
    <dbReference type="NCBI Taxonomy" id="208479"/>
    <lineage>
        <taxon>Bacteria</taxon>
        <taxon>Bacillati</taxon>
        <taxon>Bacillota</taxon>
        <taxon>Clostridia</taxon>
        <taxon>Lachnospirales</taxon>
        <taxon>Lachnospiraceae</taxon>
        <taxon>Enterocloster</taxon>
    </lineage>
</organism>
<keyword evidence="9 13" id="KW-0012">Acyltransferase</keyword>
<feature type="binding site" evidence="13">
    <location>
        <position position="283"/>
    </location>
    <ligand>
        <name>substrate</name>
    </ligand>
</feature>
<comment type="catalytic activity">
    <reaction evidence="11 13">
        <text>N(2)-acetyl-L-ornithine + L-glutamate = N-acetyl-L-glutamate + L-ornithine</text>
        <dbReference type="Rhea" id="RHEA:15349"/>
        <dbReference type="ChEBI" id="CHEBI:29985"/>
        <dbReference type="ChEBI" id="CHEBI:44337"/>
        <dbReference type="ChEBI" id="CHEBI:46911"/>
        <dbReference type="ChEBI" id="CHEBI:57805"/>
        <dbReference type="EC" id="2.3.1.35"/>
    </reaction>
</comment>
<evidence type="ECO:0000256" key="1">
    <source>
        <dbReference type="ARBA" id="ARBA00004496"/>
    </source>
</evidence>